<proteinExistence type="predicted"/>
<dbReference type="OrthoDB" id="116928at2759"/>
<accession>A0A080Z1T7</accession>
<protein>
    <submittedName>
        <fullName evidence="2">Uncharacterized protein</fullName>
    </submittedName>
</protein>
<sequence>MGYHILRSHDRSTVDQAISDPPPGHITRLLRAPASPTSKLSRSAHLALDCVNSSLEDHRKLREHYDAFGRLLDDHMHGLLSRKRMIDALIRDLPPLRDDCERGV</sequence>
<evidence type="ECO:0000313" key="2">
    <source>
        <dbReference type="EMBL" id="ETO60598.1"/>
    </source>
</evidence>
<dbReference type="AlphaFoldDB" id="A0A080Z1T7"/>
<comment type="caution">
    <text evidence="2">The sequence shown here is derived from an EMBL/GenBank/DDBJ whole genome shotgun (WGS) entry which is preliminary data.</text>
</comment>
<reference evidence="2 3" key="1">
    <citation type="submission" date="2013-11" db="EMBL/GenBank/DDBJ databases">
        <title>The Genome Sequence of Phytophthora parasitica P1976.</title>
        <authorList>
            <consortium name="The Broad Institute Genomics Platform"/>
            <person name="Russ C."/>
            <person name="Tyler B."/>
            <person name="Panabieres F."/>
            <person name="Shan W."/>
            <person name="Tripathy S."/>
            <person name="Grunwald N."/>
            <person name="Machado M."/>
            <person name="Johnson C.S."/>
            <person name="Walker B."/>
            <person name="Young S."/>
            <person name="Zeng Q."/>
            <person name="Gargeya S."/>
            <person name="Fitzgerald M."/>
            <person name="Haas B."/>
            <person name="Abouelleil A."/>
            <person name="Allen A.W."/>
            <person name="Alvarado L."/>
            <person name="Arachchi H.M."/>
            <person name="Berlin A.M."/>
            <person name="Chapman S.B."/>
            <person name="Gainer-Dewar J."/>
            <person name="Goldberg J."/>
            <person name="Griggs A."/>
            <person name="Gujja S."/>
            <person name="Hansen M."/>
            <person name="Howarth C."/>
            <person name="Imamovic A."/>
            <person name="Ireland A."/>
            <person name="Larimer J."/>
            <person name="McCowan C."/>
            <person name="Murphy C."/>
            <person name="Pearson M."/>
            <person name="Poon T.W."/>
            <person name="Priest M."/>
            <person name="Roberts A."/>
            <person name="Saif S."/>
            <person name="Shea T."/>
            <person name="Sisk P."/>
            <person name="Sykes S."/>
            <person name="Wortman J."/>
            <person name="Nusbaum C."/>
            <person name="Birren B."/>
        </authorList>
    </citation>
    <scope>NUCLEOTIDE SEQUENCE [LARGE SCALE GENOMIC DNA]</scope>
    <source>
        <strain evidence="2 3">P1976</strain>
    </source>
</reference>
<evidence type="ECO:0000256" key="1">
    <source>
        <dbReference type="SAM" id="MobiDB-lite"/>
    </source>
</evidence>
<dbReference type="Proteomes" id="UP000028582">
    <property type="component" value="Unassembled WGS sequence"/>
</dbReference>
<organism evidence="2 3">
    <name type="scientific">Phytophthora nicotianae P1976</name>
    <dbReference type="NCBI Taxonomy" id="1317066"/>
    <lineage>
        <taxon>Eukaryota</taxon>
        <taxon>Sar</taxon>
        <taxon>Stramenopiles</taxon>
        <taxon>Oomycota</taxon>
        <taxon>Peronosporomycetes</taxon>
        <taxon>Peronosporales</taxon>
        <taxon>Peronosporaceae</taxon>
        <taxon>Phytophthora</taxon>
    </lineage>
</organism>
<gene>
    <name evidence="2" type="ORF">F444_21220</name>
</gene>
<evidence type="ECO:0000313" key="3">
    <source>
        <dbReference type="Proteomes" id="UP000028582"/>
    </source>
</evidence>
<feature type="region of interest" description="Disordered" evidence="1">
    <location>
        <begin position="1"/>
        <end position="34"/>
    </location>
</feature>
<name>A0A080Z1T7_PHYNI</name>
<dbReference type="EMBL" id="ANJA01003908">
    <property type="protein sequence ID" value="ETO60598.1"/>
    <property type="molecule type" value="Genomic_DNA"/>
</dbReference>